<comment type="caution">
    <text evidence="2">The sequence shown here is derived from an EMBL/GenBank/DDBJ whole genome shotgun (WGS) entry which is preliminary data.</text>
</comment>
<dbReference type="SUPFAM" id="SSF89550">
    <property type="entry name" value="PHP domain-like"/>
    <property type="match status" value="1"/>
</dbReference>
<name>A0A1W9S065_9BACT</name>
<dbReference type="PANTHER" id="PTHR32294">
    <property type="entry name" value="DNA POLYMERASE III SUBUNIT ALPHA"/>
    <property type="match status" value="1"/>
</dbReference>
<evidence type="ECO:0000313" key="2">
    <source>
        <dbReference type="EMBL" id="OQX90238.1"/>
    </source>
</evidence>
<proteinExistence type="predicted"/>
<feature type="non-terminal residue" evidence="2">
    <location>
        <position position="127"/>
    </location>
</feature>
<reference evidence="3" key="1">
    <citation type="submission" date="2017-03" db="EMBL/GenBank/DDBJ databases">
        <title>Novel pathways for hydrocarbon cycling and metabolic interdependencies in hydrothermal sediment communities.</title>
        <authorList>
            <person name="Dombrowski N."/>
            <person name="Seitz K."/>
            <person name="Teske A."/>
            <person name="Baker B."/>
        </authorList>
    </citation>
    <scope>NUCLEOTIDE SEQUENCE [LARGE SCALE GENOMIC DNA]</scope>
</reference>
<dbReference type="InterPro" id="IPR004805">
    <property type="entry name" value="DnaE2/DnaE/PolC"/>
</dbReference>
<feature type="domain" description="Polymerase/histidinol phosphatase N-terminal" evidence="1">
    <location>
        <begin position="8"/>
        <end position="75"/>
    </location>
</feature>
<dbReference type="EMBL" id="NATQ01000083">
    <property type="protein sequence ID" value="OQX90238.1"/>
    <property type="molecule type" value="Genomic_DNA"/>
</dbReference>
<dbReference type="Proteomes" id="UP000192611">
    <property type="component" value="Unassembled WGS sequence"/>
</dbReference>
<evidence type="ECO:0000259" key="1">
    <source>
        <dbReference type="SMART" id="SM00481"/>
    </source>
</evidence>
<sequence>MPDRKQFVHLHVHTEYSLLDGMCRIEQLIAKARDLGMRHLAITDHGNLFGVIPFYKKAVGSGIKPIIGTEVYLTSGSRFDKVSSKTPRELSHLILIARNEQGYKNLIEISTRSYTEGFYYKPRVDYE</sequence>
<dbReference type="SMART" id="SM00481">
    <property type="entry name" value="POLIIIAc"/>
    <property type="match status" value="1"/>
</dbReference>
<dbReference type="GO" id="GO:0006260">
    <property type="term" value="P:DNA replication"/>
    <property type="evidence" value="ECO:0007669"/>
    <property type="project" value="InterPro"/>
</dbReference>
<dbReference type="InterPro" id="IPR016195">
    <property type="entry name" value="Pol/histidinol_Pase-like"/>
</dbReference>
<dbReference type="GO" id="GO:0008408">
    <property type="term" value="F:3'-5' exonuclease activity"/>
    <property type="evidence" value="ECO:0007669"/>
    <property type="project" value="InterPro"/>
</dbReference>
<organism evidence="2 3">
    <name type="scientific">Candidatus Coatesbacteria bacterium 4484_99</name>
    <dbReference type="NCBI Taxonomy" id="1970774"/>
    <lineage>
        <taxon>Bacteria</taxon>
        <taxon>Candidatus Coatesiibacteriota</taxon>
    </lineage>
</organism>
<dbReference type="Pfam" id="PF02811">
    <property type="entry name" value="PHP"/>
    <property type="match status" value="1"/>
</dbReference>
<dbReference type="PANTHER" id="PTHR32294:SF0">
    <property type="entry name" value="DNA POLYMERASE III SUBUNIT ALPHA"/>
    <property type="match status" value="1"/>
</dbReference>
<protein>
    <submittedName>
        <fullName evidence="2">Histidinol phosphatase</fullName>
    </submittedName>
</protein>
<accession>A0A1W9S065</accession>
<dbReference type="InterPro" id="IPR004013">
    <property type="entry name" value="PHP_dom"/>
</dbReference>
<gene>
    <name evidence="2" type="ORF">B6D57_04160</name>
</gene>
<dbReference type="InterPro" id="IPR003141">
    <property type="entry name" value="Pol/His_phosphatase_N"/>
</dbReference>
<dbReference type="Gene3D" id="3.20.20.140">
    <property type="entry name" value="Metal-dependent hydrolases"/>
    <property type="match status" value="1"/>
</dbReference>
<dbReference type="AlphaFoldDB" id="A0A1W9S065"/>
<evidence type="ECO:0000313" key="3">
    <source>
        <dbReference type="Proteomes" id="UP000192611"/>
    </source>
</evidence>